<dbReference type="PANTHER" id="PTHR43712:SF2">
    <property type="entry name" value="O-METHYLTRANSFERASE CICE"/>
    <property type="match status" value="1"/>
</dbReference>
<dbReference type="Gene3D" id="1.10.10.10">
    <property type="entry name" value="Winged helix-like DNA-binding domain superfamily/Winged helix DNA-binding domain"/>
    <property type="match status" value="1"/>
</dbReference>
<dbReference type="InterPro" id="IPR012967">
    <property type="entry name" value="COMT_dimerisation"/>
</dbReference>
<evidence type="ECO:0000313" key="8">
    <source>
        <dbReference type="EMBL" id="VFK11525.1"/>
    </source>
</evidence>
<dbReference type="EMBL" id="CAADEZ010000121">
    <property type="protein sequence ID" value="VFJ53857.1"/>
    <property type="molecule type" value="Genomic_DNA"/>
</dbReference>
<dbReference type="EMBL" id="CAADFA010000124">
    <property type="protein sequence ID" value="VFJ53482.1"/>
    <property type="molecule type" value="Genomic_DNA"/>
</dbReference>
<organism evidence="8">
    <name type="scientific">Candidatus Kentrum sp. FM</name>
    <dbReference type="NCBI Taxonomy" id="2126340"/>
    <lineage>
        <taxon>Bacteria</taxon>
        <taxon>Pseudomonadati</taxon>
        <taxon>Pseudomonadota</taxon>
        <taxon>Gammaproteobacteria</taxon>
        <taxon>Candidatus Kentrum</taxon>
    </lineage>
</organism>
<evidence type="ECO:0000256" key="3">
    <source>
        <dbReference type="ARBA" id="ARBA00022691"/>
    </source>
</evidence>
<reference evidence="8" key="1">
    <citation type="submission" date="2019-02" db="EMBL/GenBank/DDBJ databases">
        <authorList>
            <person name="Gruber-Vodicka R. H."/>
            <person name="Seah K. B. B."/>
        </authorList>
    </citation>
    <scope>NUCLEOTIDE SEQUENCE</scope>
    <source>
        <strain evidence="7">BECK_BZ163</strain>
        <strain evidence="8">BECK_BZ164</strain>
        <strain evidence="6">BECK_BZ165</strain>
    </source>
</reference>
<dbReference type="GO" id="GO:0008171">
    <property type="term" value="F:O-methyltransferase activity"/>
    <property type="evidence" value="ECO:0007669"/>
    <property type="project" value="InterPro"/>
</dbReference>
<evidence type="ECO:0000256" key="2">
    <source>
        <dbReference type="ARBA" id="ARBA00022679"/>
    </source>
</evidence>
<feature type="domain" description="O-methyltransferase dimerisation" evidence="5">
    <location>
        <begin position="11"/>
        <end position="83"/>
    </location>
</feature>
<dbReference type="PANTHER" id="PTHR43712">
    <property type="entry name" value="PUTATIVE (AFU_ORTHOLOGUE AFUA_4G14580)-RELATED"/>
    <property type="match status" value="1"/>
</dbReference>
<evidence type="ECO:0000256" key="1">
    <source>
        <dbReference type="ARBA" id="ARBA00022603"/>
    </source>
</evidence>
<sequence length="335" mass="38214">MREQLHAIGISYWRSAILRAAIKLDLFRLLGERTLSCEQITDLLEADNTRRTSSFLDACTVLGLLVKEGENYRNSELALTWLQPDKPTYYGDLMLHLTNHWNTLAKLDELIRSGKSELPFENGFVPEARYWSDYMLGQHNRALTGQGDNLVQQVDLTGKRTLLDLGGGTGSYSIAICQAYPDIRADIVDQTEPLQIARQLVKDADLEQRITLIEADMHTVQLEKQYDAVLMSGIFVLQSEAENRHILRRTFDLLRPGGITIIQDYLRLEYGQERHYLDTMMDLYIQLCFVPKAGNWHGADIEVWIRDTGFTDIRKIPVSTHLEIMTAEKPAGRAS</sequence>
<dbReference type="PROSITE" id="PS51683">
    <property type="entry name" value="SAM_OMT_II"/>
    <property type="match status" value="1"/>
</dbReference>
<dbReference type="Gene3D" id="3.40.50.150">
    <property type="entry name" value="Vaccinia Virus protein VP39"/>
    <property type="match status" value="1"/>
</dbReference>
<dbReference type="InterPro" id="IPR029063">
    <property type="entry name" value="SAM-dependent_MTases_sf"/>
</dbReference>
<dbReference type="EMBL" id="CAADFL010000188">
    <property type="protein sequence ID" value="VFK11525.1"/>
    <property type="molecule type" value="Genomic_DNA"/>
</dbReference>
<keyword evidence="2" id="KW-0808">Transferase</keyword>
<keyword evidence="3" id="KW-0949">S-adenosyl-L-methionine</keyword>
<dbReference type="SUPFAM" id="SSF53335">
    <property type="entry name" value="S-adenosyl-L-methionine-dependent methyltransferases"/>
    <property type="match status" value="1"/>
</dbReference>
<dbReference type="InterPro" id="IPR016461">
    <property type="entry name" value="COMT-like"/>
</dbReference>
<feature type="domain" description="O-methyltransferase C-terminal" evidence="4">
    <location>
        <begin position="128"/>
        <end position="287"/>
    </location>
</feature>
<dbReference type="GO" id="GO:0046983">
    <property type="term" value="F:protein dimerization activity"/>
    <property type="evidence" value="ECO:0007669"/>
    <property type="project" value="InterPro"/>
</dbReference>
<evidence type="ECO:0000313" key="6">
    <source>
        <dbReference type="EMBL" id="VFJ53482.1"/>
    </source>
</evidence>
<evidence type="ECO:0000259" key="5">
    <source>
        <dbReference type="Pfam" id="PF08100"/>
    </source>
</evidence>
<dbReference type="CDD" id="cd02440">
    <property type="entry name" value="AdoMet_MTases"/>
    <property type="match status" value="1"/>
</dbReference>
<name>A0A450W3D3_9GAMM</name>
<dbReference type="Pfam" id="PF00891">
    <property type="entry name" value="Methyltransf_2"/>
    <property type="match status" value="1"/>
</dbReference>
<keyword evidence="1 8" id="KW-0489">Methyltransferase</keyword>
<evidence type="ECO:0000259" key="4">
    <source>
        <dbReference type="Pfam" id="PF00891"/>
    </source>
</evidence>
<dbReference type="AlphaFoldDB" id="A0A450W3D3"/>
<accession>A0A450W3D3</accession>
<keyword evidence="8" id="KW-0830">Ubiquinone</keyword>
<protein>
    <submittedName>
        <fullName evidence="8">Ubiquinone/menaquinone biosynthesis C-methylase UbiE</fullName>
    </submittedName>
</protein>
<dbReference type="GO" id="GO:0032259">
    <property type="term" value="P:methylation"/>
    <property type="evidence" value="ECO:0007669"/>
    <property type="project" value="UniProtKB-KW"/>
</dbReference>
<proteinExistence type="predicted"/>
<dbReference type="InterPro" id="IPR001077">
    <property type="entry name" value="COMT_C"/>
</dbReference>
<dbReference type="PIRSF" id="PIRSF005739">
    <property type="entry name" value="O-mtase"/>
    <property type="match status" value="1"/>
</dbReference>
<dbReference type="InterPro" id="IPR036388">
    <property type="entry name" value="WH-like_DNA-bd_sf"/>
</dbReference>
<dbReference type="Pfam" id="PF08100">
    <property type="entry name" value="Dimerisation"/>
    <property type="match status" value="1"/>
</dbReference>
<evidence type="ECO:0000313" key="7">
    <source>
        <dbReference type="EMBL" id="VFJ53857.1"/>
    </source>
</evidence>
<gene>
    <name evidence="7" type="ORF">BECKFM1743A_GA0114220_101215</name>
    <name evidence="8" type="ORF">BECKFM1743B_GA0114221_101885</name>
    <name evidence="6" type="ORF">BECKFM1743C_GA0114222_101245</name>
</gene>